<reference evidence="2" key="2">
    <citation type="journal article" date="2023" name="IMA Fungus">
        <title>Comparative genomic study of the Penicillium genus elucidates a diverse pangenome and 15 lateral gene transfer events.</title>
        <authorList>
            <person name="Petersen C."/>
            <person name="Sorensen T."/>
            <person name="Nielsen M.R."/>
            <person name="Sondergaard T.E."/>
            <person name="Sorensen J.L."/>
            <person name="Fitzpatrick D.A."/>
            <person name="Frisvad J.C."/>
            <person name="Nielsen K.L."/>
        </authorList>
    </citation>
    <scope>NUCLEOTIDE SEQUENCE</scope>
    <source>
        <strain evidence="2">IBT 29864</strain>
    </source>
</reference>
<dbReference type="AlphaFoldDB" id="A0A9X0B6T6"/>
<feature type="domain" description="Tyrosinase copper-binding" evidence="1">
    <location>
        <begin position="10"/>
        <end position="21"/>
    </location>
</feature>
<dbReference type="Gene3D" id="1.10.1280.10">
    <property type="entry name" value="Di-copper center containing domain from catechol oxidase"/>
    <property type="match status" value="1"/>
</dbReference>
<dbReference type="Proteomes" id="UP001147782">
    <property type="component" value="Unassembled WGS sequence"/>
</dbReference>
<dbReference type="Pfam" id="PF00264">
    <property type="entry name" value="Tyrosinase"/>
    <property type="match status" value="1"/>
</dbReference>
<dbReference type="GO" id="GO:0016491">
    <property type="term" value="F:oxidoreductase activity"/>
    <property type="evidence" value="ECO:0007669"/>
    <property type="project" value="InterPro"/>
</dbReference>
<evidence type="ECO:0000259" key="1">
    <source>
        <dbReference type="PROSITE" id="PS00498"/>
    </source>
</evidence>
<dbReference type="InterPro" id="IPR002227">
    <property type="entry name" value="Tyrosinase_Cu-bd"/>
</dbReference>
<dbReference type="OrthoDB" id="4486875at2759"/>
<name>A0A9X0B6T6_9EURO</name>
<dbReference type="GeneID" id="81433258"/>
<sequence length="118" mass="13362">MANAVTSTGDPLFFLHHAWLDRAWWKWQLQDKKNRLYQMGGSNMERDVLVSALGLSQPNIYTTNYNGDDGGNQTTLNDVLYTHDLRANVTVGDVMDLNGPTICAEYVDDGVFNYTRGW</sequence>
<proteinExistence type="predicted"/>
<gene>
    <name evidence="2" type="ORF">N7496_001150</name>
</gene>
<dbReference type="PROSITE" id="PS00498">
    <property type="entry name" value="TYROSINASE_2"/>
    <property type="match status" value="1"/>
</dbReference>
<protein>
    <recommendedName>
        <fullName evidence="1">Tyrosinase copper-binding domain-containing protein</fullName>
    </recommendedName>
</protein>
<dbReference type="SUPFAM" id="SSF48056">
    <property type="entry name" value="Di-copper centre-containing domain"/>
    <property type="match status" value="1"/>
</dbReference>
<organism evidence="2 3">
    <name type="scientific">Penicillium cataractarum</name>
    <dbReference type="NCBI Taxonomy" id="2100454"/>
    <lineage>
        <taxon>Eukaryota</taxon>
        <taxon>Fungi</taxon>
        <taxon>Dikarya</taxon>
        <taxon>Ascomycota</taxon>
        <taxon>Pezizomycotina</taxon>
        <taxon>Eurotiomycetes</taxon>
        <taxon>Eurotiomycetidae</taxon>
        <taxon>Eurotiales</taxon>
        <taxon>Aspergillaceae</taxon>
        <taxon>Penicillium</taxon>
    </lineage>
</organism>
<dbReference type="RefSeq" id="XP_056560810.1">
    <property type="nucleotide sequence ID" value="XM_056694081.1"/>
</dbReference>
<evidence type="ECO:0000313" key="3">
    <source>
        <dbReference type="Proteomes" id="UP001147782"/>
    </source>
</evidence>
<dbReference type="EMBL" id="JAPZBS010000001">
    <property type="protein sequence ID" value="KAJ5390082.1"/>
    <property type="molecule type" value="Genomic_DNA"/>
</dbReference>
<dbReference type="InterPro" id="IPR008922">
    <property type="entry name" value="Di-copper_centre_dom_sf"/>
</dbReference>
<accession>A0A9X0B6T6</accession>
<evidence type="ECO:0000313" key="2">
    <source>
        <dbReference type="EMBL" id="KAJ5390082.1"/>
    </source>
</evidence>
<reference evidence="2" key="1">
    <citation type="submission" date="2022-11" db="EMBL/GenBank/DDBJ databases">
        <authorList>
            <person name="Petersen C."/>
        </authorList>
    </citation>
    <scope>NUCLEOTIDE SEQUENCE</scope>
    <source>
        <strain evidence="2">IBT 29864</strain>
    </source>
</reference>
<comment type="caution">
    <text evidence="2">The sequence shown here is derived from an EMBL/GenBank/DDBJ whole genome shotgun (WGS) entry which is preliminary data.</text>
</comment>
<keyword evidence="3" id="KW-1185">Reference proteome</keyword>